<organism evidence="1 2">
    <name type="scientific">Corchorus olitorius</name>
    <dbReference type="NCBI Taxonomy" id="93759"/>
    <lineage>
        <taxon>Eukaryota</taxon>
        <taxon>Viridiplantae</taxon>
        <taxon>Streptophyta</taxon>
        <taxon>Embryophyta</taxon>
        <taxon>Tracheophyta</taxon>
        <taxon>Spermatophyta</taxon>
        <taxon>Magnoliopsida</taxon>
        <taxon>eudicotyledons</taxon>
        <taxon>Gunneridae</taxon>
        <taxon>Pentapetalae</taxon>
        <taxon>rosids</taxon>
        <taxon>malvids</taxon>
        <taxon>Malvales</taxon>
        <taxon>Malvaceae</taxon>
        <taxon>Grewioideae</taxon>
        <taxon>Apeibeae</taxon>
        <taxon>Corchorus</taxon>
    </lineage>
</organism>
<proteinExistence type="predicted"/>
<comment type="caution">
    <text evidence="1">The sequence shown here is derived from an EMBL/GenBank/DDBJ whole genome shotgun (WGS) entry which is preliminary data.</text>
</comment>
<dbReference type="EMBL" id="AWUE01022610">
    <property type="protein sequence ID" value="OMO57254.1"/>
    <property type="molecule type" value="Genomic_DNA"/>
</dbReference>
<dbReference type="AlphaFoldDB" id="A0A1R3GGQ0"/>
<evidence type="ECO:0000313" key="2">
    <source>
        <dbReference type="Proteomes" id="UP000187203"/>
    </source>
</evidence>
<dbReference type="Proteomes" id="UP000187203">
    <property type="component" value="Unassembled WGS sequence"/>
</dbReference>
<reference evidence="2" key="1">
    <citation type="submission" date="2013-09" db="EMBL/GenBank/DDBJ databases">
        <title>Corchorus olitorius genome sequencing.</title>
        <authorList>
            <person name="Alam M."/>
            <person name="Haque M.S."/>
            <person name="Islam M.S."/>
            <person name="Emdad E.M."/>
            <person name="Islam M.M."/>
            <person name="Ahmed B."/>
            <person name="Halim A."/>
            <person name="Hossen Q.M.M."/>
            <person name="Hossain M.Z."/>
            <person name="Ahmed R."/>
            <person name="Khan M.M."/>
            <person name="Islam R."/>
            <person name="Rashid M.M."/>
            <person name="Khan S.A."/>
            <person name="Rahman M.S."/>
            <person name="Alam M."/>
            <person name="Yahiya A.S."/>
            <person name="Khan M.S."/>
            <person name="Azam M.S."/>
            <person name="Haque T."/>
            <person name="Lashkar M.Z.H."/>
            <person name="Akhand A.I."/>
            <person name="Morshed G."/>
            <person name="Roy S."/>
            <person name="Uddin K.S."/>
            <person name="Rabeya T."/>
            <person name="Hossain A.S."/>
            <person name="Chowdhury A."/>
            <person name="Snigdha A.R."/>
            <person name="Mortoza M.S."/>
            <person name="Matin S.A."/>
            <person name="Hoque S.M.E."/>
            <person name="Islam M.K."/>
            <person name="Roy D.K."/>
            <person name="Haider R."/>
            <person name="Moosa M.M."/>
            <person name="Elias S.M."/>
            <person name="Hasan A.M."/>
            <person name="Jahan S."/>
            <person name="Shafiuddin M."/>
            <person name="Mahmood N."/>
            <person name="Shommy N.S."/>
        </authorList>
    </citation>
    <scope>NUCLEOTIDE SEQUENCE [LARGE SCALE GENOMIC DNA]</scope>
    <source>
        <strain evidence="2">cv. O-4</strain>
    </source>
</reference>
<gene>
    <name evidence="1" type="ORF">COLO4_35462</name>
</gene>
<evidence type="ECO:0000313" key="1">
    <source>
        <dbReference type="EMBL" id="OMO57254.1"/>
    </source>
</evidence>
<protein>
    <submittedName>
        <fullName evidence="1">Uncharacterized protein</fullName>
    </submittedName>
</protein>
<accession>A0A1R3GGQ0</accession>
<keyword evidence="2" id="KW-1185">Reference proteome</keyword>
<name>A0A1R3GGQ0_9ROSI</name>
<sequence>MALANLNRERDWRLGPAKKKEICDSRRVIAL</sequence>